<organism evidence="2 3">
    <name type="scientific">Anoxybacillus flavithermus</name>
    <dbReference type="NCBI Taxonomy" id="33934"/>
    <lineage>
        <taxon>Bacteria</taxon>
        <taxon>Bacillati</taxon>
        <taxon>Bacillota</taxon>
        <taxon>Bacilli</taxon>
        <taxon>Bacillales</taxon>
        <taxon>Anoxybacillaceae</taxon>
        <taxon>Anoxybacillus</taxon>
    </lineage>
</organism>
<dbReference type="InterPro" id="IPR055591">
    <property type="entry name" value="DUF7167"/>
</dbReference>
<dbReference type="AlphaFoldDB" id="A0A178T4V2"/>
<dbReference type="RefSeq" id="WP_064214545.1">
    <property type="nucleotide sequence ID" value="NZ_LUCQ01000167.1"/>
</dbReference>
<dbReference type="Pfam" id="PF23768">
    <property type="entry name" value="DUF7167"/>
    <property type="match status" value="1"/>
</dbReference>
<protein>
    <recommendedName>
        <fullName evidence="1">DUF7167 domain-containing protein</fullName>
    </recommendedName>
</protein>
<evidence type="ECO:0000313" key="2">
    <source>
        <dbReference type="EMBL" id="OAO76343.1"/>
    </source>
</evidence>
<evidence type="ECO:0000313" key="3">
    <source>
        <dbReference type="Proteomes" id="UP000078336"/>
    </source>
</evidence>
<comment type="caution">
    <text evidence="2">The sequence shown here is derived from an EMBL/GenBank/DDBJ whole genome shotgun (WGS) entry which is preliminary data.</text>
</comment>
<accession>A0A178T4V2</accession>
<keyword evidence="3" id="KW-1185">Reference proteome</keyword>
<dbReference type="Proteomes" id="UP000078336">
    <property type="component" value="Unassembled WGS sequence"/>
</dbReference>
<gene>
    <name evidence="2" type="ORF">TAF16_2690</name>
</gene>
<feature type="domain" description="DUF7167" evidence="1">
    <location>
        <begin position="2"/>
        <end position="61"/>
    </location>
</feature>
<dbReference type="EMBL" id="LUCQ01000167">
    <property type="protein sequence ID" value="OAO76343.1"/>
    <property type="molecule type" value="Genomic_DNA"/>
</dbReference>
<evidence type="ECO:0000259" key="1">
    <source>
        <dbReference type="Pfam" id="PF23768"/>
    </source>
</evidence>
<dbReference type="PATRIC" id="fig|33934.7.peg.2904"/>
<reference evidence="2 3" key="1">
    <citation type="submission" date="2016-03" db="EMBL/GenBank/DDBJ databases">
        <title>Spore heat resistance.</title>
        <authorList>
            <person name="Boekhorst J."/>
            <person name="Berendsen E.M."/>
            <person name="Wells-Bennik M.H."/>
            <person name="Kuipers O.P."/>
        </authorList>
    </citation>
    <scope>NUCLEOTIDE SEQUENCE [LARGE SCALE GENOMIC DNA]</scope>
    <source>
        <strain evidence="2 3">AF16</strain>
    </source>
</reference>
<name>A0A178T4V2_9BACL</name>
<proteinExistence type="predicted"/>
<sequence length="61" mass="7387">MAKFKFVVGTHYVGSDVVEIVEIPDEELEGLDEFERNKIINEYYEAWKNEQLEQYWEEVEE</sequence>